<dbReference type="FunCoup" id="A0A3N4L2J1">
    <property type="interactions" value="58"/>
</dbReference>
<dbReference type="PANTHER" id="PTHR28304">
    <property type="entry name" value="PEROXISOMAL MEMBRANE PROTEIN PEX29"/>
    <property type="match status" value="1"/>
</dbReference>
<dbReference type="InParanoid" id="A0A3N4L2J1"/>
<evidence type="ECO:0000256" key="4">
    <source>
        <dbReference type="ARBA" id="ARBA00023136"/>
    </source>
</evidence>
<evidence type="ECO:0000259" key="7">
    <source>
        <dbReference type="Pfam" id="PF06398"/>
    </source>
</evidence>
<accession>A0A3N4L2J1</accession>
<sequence>MSTGQNRSYKCPQLPQTNHCKHQKKSMDDSLLVDYDPSLRNRRYSMSDSENDAGRGARRRRATSPSPSLRDIGKTLAGAAHQAHKHHRRHKSRSSDSGSTHSDTQEGGHGASGLQERIFAKLMQQMLPSDYTWESYSDTRDKRKDKDRPQFSLTTMSSNFRRFNARIGVVFVFQHRLIRLIQWREPSHTLAALAVYSFVCLDPYLLAVLPVACVLLFIMVPSFIIRHPPPPSLHMENYNAHGPAIAPPPEVKAVSEMSKDFFRNLRDLQNTMDDFSIAHDKIISLIGPPTNFSDEVVSSAVFITLLLTSILLFISASALPWRFIFLISGWIGLALCHPTLQELLLDLHAAHLRPQEARAAASADSLIHSDIVLDAIPESREVEVFELQRLTGSGGEYESWIFSPTPYEPMEPSRIAGDRPKGTRFFEDVRCPPGWEWMEGKWTLDLGSTVWVMERYIGGESQEEVPVEAG</sequence>
<name>A0A3N4L2J1_9PEZI</name>
<dbReference type="EMBL" id="ML119130">
    <property type="protein sequence ID" value="RPB12195.1"/>
    <property type="molecule type" value="Genomic_DNA"/>
</dbReference>
<dbReference type="PANTHER" id="PTHR28304:SF2">
    <property type="entry name" value="PEROXISOMAL MEMBRANE PROTEIN PEX29"/>
    <property type="match status" value="1"/>
</dbReference>
<evidence type="ECO:0000256" key="2">
    <source>
        <dbReference type="ARBA" id="ARBA00022692"/>
    </source>
</evidence>
<evidence type="ECO:0000256" key="5">
    <source>
        <dbReference type="SAM" id="MobiDB-lite"/>
    </source>
</evidence>
<dbReference type="GO" id="GO:0005778">
    <property type="term" value="C:peroxisomal membrane"/>
    <property type="evidence" value="ECO:0007669"/>
    <property type="project" value="TreeGrafter"/>
</dbReference>
<comment type="subcellular location">
    <subcellularLocation>
        <location evidence="1">Membrane</location>
        <topology evidence="1">Multi-pass membrane protein</topology>
    </subcellularLocation>
</comment>
<dbReference type="Proteomes" id="UP000277580">
    <property type="component" value="Unassembled WGS sequence"/>
</dbReference>
<evidence type="ECO:0000313" key="8">
    <source>
        <dbReference type="EMBL" id="RPB12195.1"/>
    </source>
</evidence>
<feature type="transmembrane region" description="Helical" evidence="6">
    <location>
        <begin position="323"/>
        <end position="340"/>
    </location>
</feature>
<feature type="transmembrane region" description="Helical" evidence="6">
    <location>
        <begin position="204"/>
        <end position="225"/>
    </location>
</feature>
<keyword evidence="3 6" id="KW-1133">Transmembrane helix</keyword>
<organism evidence="8 9">
    <name type="scientific">Morchella conica CCBAS932</name>
    <dbReference type="NCBI Taxonomy" id="1392247"/>
    <lineage>
        <taxon>Eukaryota</taxon>
        <taxon>Fungi</taxon>
        <taxon>Dikarya</taxon>
        <taxon>Ascomycota</taxon>
        <taxon>Pezizomycotina</taxon>
        <taxon>Pezizomycetes</taxon>
        <taxon>Pezizales</taxon>
        <taxon>Morchellaceae</taxon>
        <taxon>Morchella</taxon>
    </lineage>
</organism>
<dbReference type="AlphaFoldDB" id="A0A3N4L2J1"/>
<dbReference type="STRING" id="1392247.A0A3N4L2J1"/>
<keyword evidence="4 6" id="KW-0472">Membrane</keyword>
<dbReference type="GO" id="GO:0007031">
    <property type="term" value="P:peroxisome organization"/>
    <property type="evidence" value="ECO:0007669"/>
    <property type="project" value="UniProtKB-ARBA"/>
</dbReference>
<dbReference type="InterPro" id="IPR052816">
    <property type="entry name" value="Peroxisomal_Membrane_PEX28-32"/>
</dbReference>
<reference evidence="8 9" key="1">
    <citation type="journal article" date="2018" name="Nat. Ecol. Evol.">
        <title>Pezizomycetes genomes reveal the molecular basis of ectomycorrhizal truffle lifestyle.</title>
        <authorList>
            <person name="Murat C."/>
            <person name="Payen T."/>
            <person name="Noel B."/>
            <person name="Kuo A."/>
            <person name="Morin E."/>
            <person name="Chen J."/>
            <person name="Kohler A."/>
            <person name="Krizsan K."/>
            <person name="Balestrini R."/>
            <person name="Da Silva C."/>
            <person name="Montanini B."/>
            <person name="Hainaut M."/>
            <person name="Levati E."/>
            <person name="Barry K.W."/>
            <person name="Belfiori B."/>
            <person name="Cichocki N."/>
            <person name="Clum A."/>
            <person name="Dockter R.B."/>
            <person name="Fauchery L."/>
            <person name="Guy J."/>
            <person name="Iotti M."/>
            <person name="Le Tacon F."/>
            <person name="Lindquist E.A."/>
            <person name="Lipzen A."/>
            <person name="Malagnac F."/>
            <person name="Mello A."/>
            <person name="Molinier V."/>
            <person name="Miyauchi S."/>
            <person name="Poulain J."/>
            <person name="Riccioni C."/>
            <person name="Rubini A."/>
            <person name="Sitrit Y."/>
            <person name="Splivallo R."/>
            <person name="Traeger S."/>
            <person name="Wang M."/>
            <person name="Zifcakova L."/>
            <person name="Wipf D."/>
            <person name="Zambonelli A."/>
            <person name="Paolocci F."/>
            <person name="Nowrousian M."/>
            <person name="Ottonello S."/>
            <person name="Baldrian P."/>
            <person name="Spatafora J.W."/>
            <person name="Henrissat B."/>
            <person name="Nagy L.G."/>
            <person name="Aury J.M."/>
            <person name="Wincker P."/>
            <person name="Grigoriev I.V."/>
            <person name="Bonfante P."/>
            <person name="Martin F.M."/>
        </authorList>
    </citation>
    <scope>NUCLEOTIDE SEQUENCE [LARGE SCALE GENOMIC DNA]</scope>
    <source>
        <strain evidence="8 9">CCBAS932</strain>
    </source>
</reference>
<feature type="compositionally biased region" description="Polar residues" evidence="5">
    <location>
        <begin position="1"/>
        <end position="18"/>
    </location>
</feature>
<proteinExistence type="predicted"/>
<dbReference type="Pfam" id="PF06398">
    <property type="entry name" value="Pex24p"/>
    <property type="match status" value="1"/>
</dbReference>
<evidence type="ECO:0000256" key="6">
    <source>
        <dbReference type="SAM" id="Phobius"/>
    </source>
</evidence>
<feature type="transmembrane region" description="Helical" evidence="6">
    <location>
        <begin position="296"/>
        <end position="316"/>
    </location>
</feature>
<evidence type="ECO:0000256" key="3">
    <source>
        <dbReference type="ARBA" id="ARBA00022989"/>
    </source>
</evidence>
<evidence type="ECO:0000313" key="9">
    <source>
        <dbReference type="Proteomes" id="UP000277580"/>
    </source>
</evidence>
<evidence type="ECO:0000256" key="1">
    <source>
        <dbReference type="ARBA" id="ARBA00004141"/>
    </source>
</evidence>
<feature type="compositionally biased region" description="Basic residues" evidence="5">
    <location>
        <begin position="82"/>
        <end position="92"/>
    </location>
</feature>
<dbReference type="OrthoDB" id="74314at2759"/>
<keyword evidence="2 6" id="KW-0812">Transmembrane</keyword>
<gene>
    <name evidence="8" type="ORF">P167DRAFT_168432</name>
</gene>
<protein>
    <recommendedName>
        <fullName evidence="7">TECPR1-like DysF domain-containing protein</fullName>
    </recommendedName>
</protein>
<feature type="region of interest" description="Disordered" evidence="5">
    <location>
        <begin position="1"/>
        <end position="111"/>
    </location>
</feature>
<feature type="domain" description="TECPR1-like DysF" evidence="7">
    <location>
        <begin position="151"/>
        <end position="453"/>
    </location>
</feature>
<dbReference type="InterPro" id="IPR010482">
    <property type="entry name" value="TECPR1-like_DysF"/>
</dbReference>
<keyword evidence="9" id="KW-1185">Reference proteome</keyword>